<comment type="caution">
    <text evidence="1">The sequence shown here is derived from an EMBL/GenBank/DDBJ whole genome shotgun (WGS) entry which is preliminary data.</text>
</comment>
<gene>
    <name evidence="1" type="ORF">F1735_31450</name>
</gene>
<protein>
    <recommendedName>
        <fullName evidence="3">TetR family transcriptional regulator</fullName>
    </recommendedName>
</protein>
<evidence type="ECO:0000313" key="2">
    <source>
        <dbReference type="Proteomes" id="UP000610594"/>
    </source>
</evidence>
<proteinExistence type="predicted"/>
<keyword evidence="2" id="KW-1185">Reference proteome</keyword>
<name>A0ABX0MVH7_9BURK</name>
<dbReference type="EMBL" id="WHJF01000165">
    <property type="protein sequence ID" value="NHZ66749.1"/>
    <property type="molecule type" value="Genomic_DNA"/>
</dbReference>
<evidence type="ECO:0008006" key="3">
    <source>
        <dbReference type="Google" id="ProtNLM"/>
    </source>
</evidence>
<sequence>MLDTEQGRLASLMPGTAHAAAMHAALAGFLSAWPGQDPARAGRMASDLMALISALTDAAGRVETTISPALADPIEGAVLGYLNALGASVPSSG</sequence>
<accession>A0ABX0MVH7</accession>
<organism evidence="1 2">
    <name type="scientific">Massilia genomosp. 1</name>
    <dbReference type="NCBI Taxonomy" id="2609280"/>
    <lineage>
        <taxon>Bacteria</taxon>
        <taxon>Pseudomonadati</taxon>
        <taxon>Pseudomonadota</taxon>
        <taxon>Betaproteobacteria</taxon>
        <taxon>Burkholderiales</taxon>
        <taxon>Oxalobacteraceae</taxon>
        <taxon>Telluria group</taxon>
        <taxon>Massilia</taxon>
    </lineage>
</organism>
<dbReference type="RefSeq" id="WP_167240726.1">
    <property type="nucleotide sequence ID" value="NZ_WHJF01000165.1"/>
</dbReference>
<evidence type="ECO:0000313" key="1">
    <source>
        <dbReference type="EMBL" id="NHZ66749.1"/>
    </source>
</evidence>
<dbReference type="Proteomes" id="UP000610594">
    <property type="component" value="Unassembled WGS sequence"/>
</dbReference>
<reference evidence="1 2" key="1">
    <citation type="submission" date="2019-10" db="EMBL/GenBank/DDBJ databases">
        <title>Taxonomy of Antarctic Massilia spp.: description of Massilia rubra sp. nov., Massilia aquatica sp. nov., Massilia mucilaginosa sp. nov., Massilia frigida sp. nov. isolated from streams, lakes and regoliths.</title>
        <authorList>
            <person name="Holochova P."/>
            <person name="Sedlacek I."/>
            <person name="Kralova S."/>
            <person name="Maslanova I."/>
            <person name="Busse H.-J."/>
            <person name="Stankova E."/>
            <person name="Vrbovska V."/>
            <person name="Kovarovic V."/>
            <person name="Bartak M."/>
            <person name="Svec P."/>
            <person name="Pantucek R."/>
        </authorList>
    </citation>
    <scope>NUCLEOTIDE SEQUENCE [LARGE SCALE GENOMIC DNA]</scope>
    <source>
        <strain evidence="1 2">CCM 8694</strain>
    </source>
</reference>